<dbReference type="PANTHER" id="PTHR43414">
    <property type="entry name" value="MULTIDRUG RESISTANCE PROTEIN MDTG"/>
    <property type="match status" value="1"/>
</dbReference>
<evidence type="ECO:0000256" key="6">
    <source>
        <dbReference type="ARBA" id="ARBA00023136"/>
    </source>
</evidence>
<dbReference type="InterPro" id="IPR036259">
    <property type="entry name" value="MFS_trans_sf"/>
</dbReference>
<protein>
    <submittedName>
        <fullName evidence="9">MFS transporter</fullName>
    </submittedName>
</protein>
<feature type="transmembrane region" description="Helical" evidence="7">
    <location>
        <begin position="305"/>
        <end position="330"/>
    </location>
</feature>
<dbReference type="EMBL" id="NVBO01000144">
    <property type="protein sequence ID" value="PFR99181.1"/>
    <property type="molecule type" value="Genomic_DNA"/>
</dbReference>
<feature type="transmembrane region" description="Helical" evidence="7">
    <location>
        <begin position="12"/>
        <end position="37"/>
    </location>
</feature>
<evidence type="ECO:0000256" key="4">
    <source>
        <dbReference type="ARBA" id="ARBA00022692"/>
    </source>
</evidence>
<dbReference type="Proteomes" id="UP000226357">
    <property type="component" value="Unassembled WGS sequence"/>
</dbReference>
<dbReference type="InterPro" id="IPR011701">
    <property type="entry name" value="MFS"/>
</dbReference>
<dbReference type="PROSITE" id="PS50850">
    <property type="entry name" value="MFS"/>
    <property type="match status" value="1"/>
</dbReference>
<dbReference type="InterPro" id="IPR005829">
    <property type="entry name" value="Sugar_transporter_CS"/>
</dbReference>
<keyword evidence="6 7" id="KW-0472">Membrane</keyword>
<keyword evidence="3" id="KW-1003">Cell membrane</keyword>
<dbReference type="CDD" id="cd17329">
    <property type="entry name" value="MFS_MdtH_MDR_like"/>
    <property type="match status" value="1"/>
</dbReference>
<evidence type="ECO:0000256" key="3">
    <source>
        <dbReference type="ARBA" id="ARBA00022475"/>
    </source>
</evidence>
<dbReference type="PROSITE" id="PS00216">
    <property type="entry name" value="SUGAR_TRANSPORT_1"/>
    <property type="match status" value="1"/>
</dbReference>
<feature type="transmembrane region" description="Helical" evidence="7">
    <location>
        <begin position="43"/>
        <end position="65"/>
    </location>
</feature>
<evidence type="ECO:0000313" key="10">
    <source>
        <dbReference type="Proteomes" id="UP000226357"/>
    </source>
</evidence>
<dbReference type="InterPro" id="IPR020846">
    <property type="entry name" value="MFS_dom"/>
</dbReference>
<evidence type="ECO:0000256" key="2">
    <source>
        <dbReference type="ARBA" id="ARBA00022448"/>
    </source>
</evidence>
<dbReference type="GO" id="GO:0022857">
    <property type="term" value="F:transmembrane transporter activity"/>
    <property type="evidence" value="ECO:0007669"/>
    <property type="project" value="InterPro"/>
</dbReference>
<evidence type="ECO:0000256" key="1">
    <source>
        <dbReference type="ARBA" id="ARBA00004651"/>
    </source>
</evidence>
<feature type="transmembrane region" description="Helical" evidence="7">
    <location>
        <begin position="342"/>
        <end position="360"/>
    </location>
</feature>
<keyword evidence="4 7" id="KW-0812">Transmembrane</keyword>
<accession>A0AA44Q8T6</accession>
<feature type="transmembrane region" description="Helical" evidence="7">
    <location>
        <begin position="214"/>
        <end position="233"/>
    </location>
</feature>
<feature type="domain" description="Major facilitator superfamily (MFS) profile" evidence="8">
    <location>
        <begin position="1"/>
        <end position="398"/>
    </location>
</feature>
<dbReference type="RefSeq" id="WP_098359231.1">
    <property type="nucleotide sequence ID" value="NZ_NTUG01000011.1"/>
</dbReference>
<keyword evidence="2" id="KW-0813">Transport</keyword>
<keyword evidence="5 7" id="KW-1133">Transmembrane helix</keyword>
<feature type="transmembrane region" description="Helical" evidence="7">
    <location>
        <begin position="165"/>
        <end position="185"/>
    </location>
</feature>
<evidence type="ECO:0000313" key="9">
    <source>
        <dbReference type="EMBL" id="PFR99181.1"/>
    </source>
</evidence>
<dbReference type="Gene3D" id="1.20.1250.20">
    <property type="entry name" value="MFS general substrate transporter like domains"/>
    <property type="match status" value="1"/>
</dbReference>
<comment type="subcellular location">
    <subcellularLocation>
        <location evidence="1">Cell membrane</location>
        <topology evidence="1">Multi-pass membrane protein</topology>
    </subcellularLocation>
</comment>
<feature type="transmembrane region" description="Helical" evidence="7">
    <location>
        <begin position="253"/>
        <end position="272"/>
    </location>
</feature>
<evidence type="ECO:0000256" key="5">
    <source>
        <dbReference type="ARBA" id="ARBA00022989"/>
    </source>
</evidence>
<evidence type="ECO:0000256" key="7">
    <source>
        <dbReference type="SAM" id="Phobius"/>
    </source>
</evidence>
<dbReference type="GO" id="GO:0005886">
    <property type="term" value="C:plasma membrane"/>
    <property type="evidence" value="ECO:0007669"/>
    <property type="project" value="UniProtKB-SubCell"/>
</dbReference>
<reference evidence="9 10" key="1">
    <citation type="submission" date="2017-09" db="EMBL/GenBank/DDBJ databases">
        <title>Large-scale bioinformatics analysis of Bacillus genomes uncovers conserved roles of natural products in bacterial physiology.</title>
        <authorList>
            <consortium name="Agbiome Team Llc"/>
            <person name="Bleich R.M."/>
            <person name="Grubbs K.J."/>
            <person name="Santa Maria K.C."/>
            <person name="Allen S.E."/>
            <person name="Farag S."/>
            <person name="Shank E.A."/>
            <person name="Bowers A."/>
        </authorList>
    </citation>
    <scope>NUCLEOTIDE SEQUENCE [LARGE SCALE GENOMIC DNA]</scope>
    <source>
        <strain evidence="9 10">AFS067272</strain>
    </source>
</reference>
<dbReference type="Pfam" id="PF07690">
    <property type="entry name" value="MFS_1"/>
    <property type="match status" value="1"/>
</dbReference>
<name>A0AA44Q8T6_BACCE</name>
<evidence type="ECO:0000259" key="8">
    <source>
        <dbReference type="PROSITE" id="PS50850"/>
    </source>
</evidence>
<dbReference type="SUPFAM" id="SSF103473">
    <property type="entry name" value="MFS general substrate transporter"/>
    <property type="match status" value="1"/>
</dbReference>
<organism evidence="9 10">
    <name type="scientific">Bacillus cereus</name>
    <dbReference type="NCBI Taxonomy" id="1396"/>
    <lineage>
        <taxon>Bacteria</taxon>
        <taxon>Bacillati</taxon>
        <taxon>Bacillota</taxon>
        <taxon>Bacilli</taxon>
        <taxon>Bacillales</taxon>
        <taxon>Bacillaceae</taxon>
        <taxon>Bacillus</taxon>
        <taxon>Bacillus cereus group</taxon>
    </lineage>
</organism>
<feature type="transmembrane region" description="Helical" evidence="7">
    <location>
        <begin position="279"/>
        <end position="299"/>
    </location>
</feature>
<sequence>MRGKLQHIHPLGMSIIIGTLFARFATSMSIPFLAIYLTTVKDISAAMTGAIIGTSALVGVFASFIGGNLSDRFGRKTIMIWSLIVWIFVFIGFSVADHVLTFFLLNALNGLCRSFFEPTSRALLSDLTKPEYRLLAYNLRYGAINVGVAIGPLVGLQIGSAKSTMPFLIAAGVYVVYTVILAMQFKKYQMDEKTMDTIEPVTMIKAIRILRKDIVFLVALVGIILSNSGFSHFTTTASQYFANSYVFQDGVTLFSYMLTLNAVTVVAIQYPVIQICKKYTPLVSIMIGTLFVSGGLIGFGTGESIISIVLYTIIFTIGEVLMFSMTDVFIDDISVPHLKGTYFGAMGFSGIGGVIGPWLGGVLLDYYGYGNGFAVFLILAIFSAVAFPIFLWTRSLLSKRNHTASRNIEVGVK</sequence>
<dbReference type="AlphaFoldDB" id="A0AA44Q8T6"/>
<feature type="transmembrane region" description="Helical" evidence="7">
    <location>
        <begin position="77"/>
        <end position="93"/>
    </location>
</feature>
<comment type="caution">
    <text evidence="9">The sequence shown here is derived from an EMBL/GenBank/DDBJ whole genome shotgun (WGS) entry which is preliminary data.</text>
</comment>
<gene>
    <name evidence="9" type="ORF">COK38_17130</name>
</gene>
<dbReference type="PANTHER" id="PTHR43414:SF1">
    <property type="entry name" value="PEPTIDE PERMEASE"/>
    <property type="match status" value="1"/>
</dbReference>
<proteinExistence type="predicted"/>
<feature type="transmembrane region" description="Helical" evidence="7">
    <location>
        <begin position="372"/>
        <end position="392"/>
    </location>
</feature>